<protein>
    <recommendedName>
        <fullName evidence="4">Flp pilus assembly protein TadG</fullName>
    </recommendedName>
</protein>
<proteinExistence type="predicted"/>
<dbReference type="OrthoDB" id="7876207at2"/>
<dbReference type="RefSeq" id="WP_058319814.1">
    <property type="nucleotide sequence ID" value="NZ_CYSF01000017.1"/>
</dbReference>
<evidence type="ECO:0000313" key="2">
    <source>
        <dbReference type="EMBL" id="CUH85764.1"/>
    </source>
</evidence>
<dbReference type="STRING" id="340021.TM5383_03002"/>
<organism evidence="2 3">
    <name type="scientific">Thalassovita mediterranea</name>
    <dbReference type="NCBI Taxonomy" id="340021"/>
    <lineage>
        <taxon>Bacteria</taxon>
        <taxon>Pseudomonadati</taxon>
        <taxon>Pseudomonadota</taxon>
        <taxon>Alphaproteobacteria</taxon>
        <taxon>Rhodobacterales</taxon>
        <taxon>Roseobacteraceae</taxon>
        <taxon>Thalassovita</taxon>
    </lineage>
</organism>
<dbReference type="Proteomes" id="UP000051681">
    <property type="component" value="Unassembled WGS sequence"/>
</dbReference>
<keyword evidence="3" id="KW-1185">Reference proteome</keyword>
<keyword evidence="1" id="KW-1133">Transmembrane helix</keyword>
<keyword evidence="1" id="KW-0472">Membrane</keyword>
<dbReference type="EMBL" id="CYSF01000017">
    <property type="protein sequence ID" value="CUH85764.1"/>
    <property type="molecule type" value="Genomic_DNA"/>
</dbReference>
<sequence>MTNLTSLTQLPQRGRRFLIHFMKDGAGSVAVEAVLILPFLLWAFLATFVYFDAFRQSSINLRAAYTIGDMLSRETAAVNSSYVNSLQSLFSFLSKGDSDPAVRVSVAMWDAEDNAYKLDWSAARGGRPSLTEESVNAMRDRLPNLPDNERVIVVETWSTYKPLFNVGLKQDELYNMVFTSPRFAPQLVWEN</sequence>
<feature type="transmembrane region" description="Helical" evidence="1">
    <location>
        <begin position="29"/>
        <end position="51"/>
    </location>
</feature>
<evidence type="ECO:0000256" key="1">
    <source>
        <dbReference type="SAM" id="Phobius"/>
    </source>
</evidence>
<gene>
    <name evidence="2" type="ORF">TM5383_03002</name>
</gene>
<evidence type="ECO:0008006" key="4">
    <source>
        <dbReference type="Google" id="ProtNLM"/>
    </source>
</evidence>
<name>A0A0P1GSH7_9RHOB</name>
<keyword evidence="1" id="KW-0812">Transmembrane</keyword>
<reference evidence="2 3" key="1">
    <citation type="submission" date="2015-09" db="EMBL/GenBank/DDBJ databases">
        <authorList>
            <consortium name="Swine Surveillance"/>
        </authorList>
    </citation>
    <scope>NUCLEOTIDE SEQUENCE [LARGE SCALE GENOMIC DNA]</scope>
    <source>
        <strain evidence="2 3">CECT 8383</strain>
    </source>
</reference>
<accession>A0A0P1GSH7</accession>
<evidence type="ECO:0000313" key="3">
    <source>
        <dbReference type="Proteomes" id="UP000051681"/>
    </source>
</evidence>
<dbReference type="AlphaFoldDB" id="A0A0P1GSH7"/>